<keyword evidence="2" id="KW-1133">Transmembrane helix</keyword>
<feature type="compositionally biased region" description="Low complexity" evidence="1">
    <location>
        <begin position="9"/>
        <end position="22"/>
    </location>
</feature>
<keyword evidence="4" id="KW-1185">Reference proteome</keyword>
<keyword evidence="2" id="KW-0472">Membrane</keyword>
<comment type="caution">
    <text evidence="3">The sequence shown here is derived from an EMBL/GenBank/DDBJ whole genome shotgun (WGS) entry which is preliminary data.</text>
</comment>
<dbReference type="RefSeq" id="WP_086473392.1">
    <property type="nucleotide sequence ID" value="NZ_FXWJ01000002.1"/>
</dbReference>
<feature type="transmembrane region" description="Helical" evidence="2">
    <location>
        <begin position="201"/>
        <end position="227"/>
    </location>
</feature>
<accession>A0ABY1RDA2</accession>
<organism evidence="3 4">
    <name type="scientific">Plantibacter elymi</name>
    <name type="common">nom. nud.</name>
    <dbReference type="NCBI Taxonomy" id="199708"/>
    <lineage>
        <taxon>Bacteria</taxon>
        <taxon>Bacillati</taxon>
        <taxon>Actinomycetota</taxon>
        <taxon>Actinomycetes</taxon>
        <taxon>Micrococcales</taxon>
        <taxon>Microbacteriaceae</taxon>
        <taxon>Plantibacter</taxon>
    </lineage>
</organism>
<reference evidence="3 4" key="1">
    <citation type="submission" date="2017-04" db="EMBL/GenBank/DDBJ databases">
        <authorList>
            <person name="Varghese N."/>
            <person name="Submissions S."/>
        </authorList>
    </citation>
    <scope>NUCLEOTIDE SEQUENCE [LARGE SCALE GENOMIC DNA]</scope>
    <source>
        <strain evidence="3 4">VKM Ac-1784</strain>
    </source>
</reference>
<evidence type="ECO:0000256" key="2">
    <source>
        <dbReference type="SAM" id="Phobius"/>
    </source>
</evidence>
<dbReference type="EMBL" id="FXWJ01000002">
    <property type="protein sequence ID" value="SMQ66940.1"/>
    <property type="molecule type" value="Genomic_DNA"/>
</dbReference>
<gene>
    <name evidence="3" type="ORF">SAMN06295909_1350</name>
</gene>
<proteinExistence type="predicted"/>
<feature type="transmembrane region" description="Helical" evidence="2">
    <location>
        <begin position="174"/>
        <end position="195"/>
    </location>
</feature>
<evidence type="ECO:0000313" key="3">
    <source>
        <dbReference type="EMBL" id="SMQ66940.1"/>
    </source>
</evidence>
<dbReference type="Proteomes" id="UP000194464">
    <property type="component" value="Unassembled WGS sequence"/>
</dbReference>
<evidence type="ECO:0000313" key="4">
    <source>
        <dbReference type="Proteomes" id="UP000194464"/>
    </source>
</evidence>
<evidence type="ECO:0000256" key="1">
    <source>
        <dbReference type="SAM" id="MobiDB-lite"/>
    </source>
</evidence>
<feature type="transmembrane region" description="Helical" evidence="2">
    <location>
        <begin position="71"/>
        <end position="100"/>
    </location>
</feature>
<feature type="transmembrane region" description="Helical" evidence="2">
    <location>
        <begin position="106"/>
        <end position="128"/>
    </location>
</feature>
<name>A0ABY1RDA2_9MICO</name>
<sequence length="232" mass="24340">MHPERTRQPALRRAPSRPPAASSTAAAWNAFLLRPEARAWISATERGQRQPEVGDVALEVLLLEYRRPARLALGLVSSVALVAAATLSVATVTVLGPFWVGESGALFGFVVLVGFAVAFTSVVILLGLQVSENRIIHAISVWSGVTPGTGGPPEPQTATAQSVDRREAAATRTLFLAVSGAGIAATVVSMVWLSSAEGGSFVLPLVVAAVLQLIIWLAVCFGVVRVLRSSRV</sequence>
<protein>
    <submittedName>
        <fullName evidence="3">Uncharacterized protein</fullName>
    </submittedName>
</protein>
<feature type="region of interest" description="Disordered" evidence="1">
    <location>
        <begin position="1"/>
        <end position="22"/>
    </location>
</feature>
<keyword evidence="2" id="KW-0812">Transmembrane</keyword>